<dbReference type="PROSITE" id="PS51160">
    <property type="entry name" value="ACYLPHOSPHATASE_3"/>
    <property type="match status" value="1"/>
</dbReference>
<dbReference type="InterPro" id="IPR001792">
    <property type="entry name" value="Acylphosphatase-like_dom"/>
</dbReference>
<dbReference type="EMBL" id="LAZR01027219">
    <property type="protein sequence ID" value="KKL66397.1"/>
    <property type="molecule type" value="Genomic_DNA"/>
</dbReference>
<feature type="domain" description="Acylphosphatase-like" evidence="1">
    <location>
        <begin position="5"/>
        <end position="92"/>
    </location>
</feature>
<name>A0A0F9GTH5_9ZZZZ</name>
<dbReference type="PANTHER" id="PTHR47268:SF4">
    <property type="entry name" value="ACYLPHOSPHATASE"/>
    <property type="match status" value="1"/>
</dbReference>
<proteinExistence type="predicted"/>
<reference evidence="2" key="1">
    <citation type="journal article" date="2015" name="Nature">
        <title>Complex archaea that bridge the gap between prokaryotes and eukaryotes.</title>
        <authorList>
            <person name="Spang A."/>
            <person name="Saw J.H."/>
            <person name="Jorgensen S.L."/>
            <person name="Zaremba-Niedzwiedzka K."/>
            <person name="Martijn J."/>
            <person name="Lind A.E."/>
            <person name="van Eijk R."/>
            <person name="Schleper C."/>
            <person name="Guy L."/>
            <person name="Ettema T.J."/>
        </authorList>
    </citation>
    <scope>NUCLEOTIDE SEQUENCE</scope>
</reference>
<dbReference type="PROSITE" id="PS00151">
    <property type="entry name" value="ACYLPHOSPHATASE_2"/>
    <property type="match status" value="1"/>
</dbReference>
<evidence type="ECO:0000259" key="1">
    <source>
        <dbReference type="PROSITE" id="PS51160"/>
    </source>
</evidence>
<organism evidence="2">
    <name type="scientific">marine sediment metagenome</name>
    <dbReference type="NCBI Taxonomy" id="412755"/>
    <lineage>
        <taxon>unclassified sequences</taxon>
        <taxon>metagenomes</taxon>
        <taxon>ecological metagenomes</taxon>
    </lineage>
</organism>
<sequence length="93" mass="10517">MDEMQAHVIFTGRVQGVFFRSFTEETARGLGLKGWVRNLSEGSVEAVFEGDRDTIQEAIKKCSKGPPDAYVDNVDTRWGKARGEFSSFSVRYY</sequence>
<protein>
    <recommendedName>
        <fullName evidence="1">Acylphosphatase-like domain-containing protein</fullName>
    </recommendedName>
</protein>
<accession>A0A0F9GTH5</accession>
<dbReference type="SUPFAM" id="SSF54975">
    <property type="entry name" value="Acylphosphatase/BLUF domain-like"/>
    <property type="match status" value="1"/>
</dbReference>
<dbReference type="InterPro" id="IPR017968">
    <property type="entry name" value="Acylphosphatase_CS"/>
</dbReference>
<comment type="caution">
    <text evidence="2">The sequence shown here is derived from an EMBL/GenBank/DDBJ whole genome shotgun (WGS) entry which is preliminary data.</text>
</comment>
<dbReference type="Gene3D" id="3.30.70.100">
    <property type="match status" value="1"/>
</dbReference>
<dbReference type="PRINTS" id="PR00112">
    <property type="entry name" value="ACYLPHPHTASE"/>
</dbReference>
<dbReference type="InterPro" id="IPR020456">
    <property type="entry name" value="Acylphosphatase"/>
</dbReference>
<dbReference type="InterPro" id="IPR036046">
    <property type="entry name" value="Acylphosphatase-like_dom_sf"/>
</dbReference>
<dbReference type="PANTHER" id="PTHR47268">
    <property type="entry name" value="ACYLPHOSPHATASE"/>
    <property type="match status" value="1"/>
</dbReference>
<gene>
    <name evidence="2" type="ORF">LCGC14_2145370</name>
</gene>
<dbReference type="Pfam" id="PF00708">
    <property type="entry name" value="Acylphosphatase"/>
    <property type="match status" value="1"/>
</dbReference>
<evidence type="ECO:0000313" key="2">
    <source>
        <dbReference type="EMBL" id="KKL66397.1"/>
    </source>
</evidence>
<dbReference type="AlphaFoldDB" id="A0A0F9GTH5"/>
<dbReference type="GO" id="GO:0003998">
    <property type="term" value="F:acylphosphatase activity"/>
    <property type="evidence" value="ECO:0007669"/>
    <property type="project" value="InterPro"/>
</dbReference>